<dbReference type="AlphaFoldDB" id="A0A9W6HVT4"/>
<name>A0A9W6HVT4_9ACTN</name>
<accession>A0A9W6HVT4</accession>
<dbReference type="Proteomes" id="UP001143474">
    <property type="component" value="Unassembled WGS sequence"/>
</dbReference>
<evidence type="ECO:0000313" key="2">
    <source>
        <dbReference type="Proteomes" id="UP001143474"/>
    </source>
</evidence>
<dbReference type="RefSeq" id="WP_271215235.1">
    <property type="nucleotide sequence ID" value="NZ_BAAAVD010000021.1"/>
</dbReference>
<reference evidence="1" key="2">
    <citation type="submission" date="2023-01" db="EMBL/GenBank/DDBJ databases">
        <authorList>
            <person name="Sun Q."/>
            <person name="Evtushenko L."/>
        </authorList>
    </citation>
    <scope>NUCLEOTIDE SEQUENCE</scope>
    <source>
        <strain evidence="1">VKM Ac-2007</strain>
    </source>
</reference>
<sequence length="142" mass="15826">MTIPHDPAHLAHLTFRWRDKHWHLIEEPEPVVVLVSDHLSKGDRHPTKESAETAFWVPVTDALLSHPERLASAKWPDTELAVVSDHDDHVHLAEKTHRSGSSPTCQAWTLADAETGVTAFLNRLRLLTGAPPSDEAIHPTNP</sequence>
<comment type="caution">
    <text evidence="1">The sequence shown here is derived from an EMBL/GenBank/DDBJ whole genome shotgun (WGS) entry which is preliminary data.</text>
</comment>
<protein>
    <submittedName>
        <fullName evidence="1">Uncharacterized protein</fullName>
    </submittedName>
</protein>
<gene>
    <name evidence="1" type="ORF">GCM10017600_00340</name>
</gene>
<organism evidence="1 2">
    <name type="scientific">Streptosporangium carneum</name>
    <dbReference type="NCBI Taxonomy" id="47481"/>
    <lineage>
        <taxon>Bacteria</taxon>
        <taxon>Bacillati</taxon>
        <taxon>Actinomycetota</taxon>
        <taxon>Actinomycetes</taxon>
        <taxon>Streptosporangiales</taxon>
        <taxon>Streptosporangiaceae</taxon>
        <taxon>Streptosporangium</taxon>
    </lineage>
</organism>
<proteinExistence type="predicted"/>
<reference evidence="1" key="1">
    <citation type="journal article" date="2014" name="Int. J. Syst. Evol. Microbiol.">
        <title>Complete genome sequence of Corynebacterium casei LMG S-19264T (=DSM 44701T), isolated from a smear-ripened cheese.</title>
        <authorList>
            <consortium name="US DOE Joint Genome Institute (JGI-PGF)"/>
            <person name="Walter F."/>
            <person name="Albersmeier A."/>
            <person name="Kalinowski J."/>
            <person name="Ruckert C."/>
        </authorList>
    </citation>
    <scope>NUCLEOTIDE SEQUENCE</scope>
    <source>
        <strain evidence="1">VKM Ac-2007</strain>
    </source>
</reference>
<keyword evidence="2" id="KW-1185">Reference proteome</keyword>
<dbReference type="EMBL" id="BSEV01000001">
    <property type="protein sequence ID" value="GLK06629.1"/>
    <property type="molecule type" value="Genomic_DNA"/>
</dbReference>
<evidence type="ECO:0000313" key="1">
    <source>
        <dbReference type="EMBL" id="GLK06629.1"/>
    </source>
</evidence>